<keyword evidence="2" id="KW-0812">Transmembrane</keyword>
<evidence type="ECO:0000313" key="4">
    <source>
        <dbReference type="EMBL" id="KAK0483066.1"/>
    </source>
</evidence>
<keyword evidence="5" id="KW-1185">Reference proteome</keyword>
<sequence>MLCVRVLVVWHKLLATSSSPCPLTAYTLSSRAVNGTTRAIRDHASGRTSSKAMITPWAFLRNRFRRYSRALRDRAHAKGLRPINVRAAGKTSGEEWTGCMRKLSDAGNVEKLSSVVPAQDSPPIFSLPDHPSLMNSSSVSEGHLTHNQGSSGCRNSASRYFPGSLPPGLTDLGPPWNPDSVVSTTSADVRPLPSLPGQDKAEGIRNPLGGSPTPPTTLTAVHPSFWPLAPEQIQRYGREIVIRPDEKTYWIDPLTTSFPPHHIQHGWTPFAHPEGALYWFHQEKRSFTGVDLRNGEKLQRIMKYLDDIYEFIHKNHIIIRADVDLVFEIVKDPDSGEECCAYYFASHDTRSIFWLDDFDMNYLITWDEVKGVTEPSHVGLEIEAQYWYHCQLFPTCMEMTMDIVEELRDILIYNIGGRFSSSKLFHVYFFHHLDTMTSPLSNSVYGVSELQEIMGITNCIEKSITSGLPRRPGSVGSIGRFMFIFFRNRFINFHGQPGARLARDQLIYETSSKRTLLVTLLSPLLFFTPDIHLVILKKIGGDGHVHTNKASWTNFTQNLNTEWQEVTLYATVLLNANVAFLAIQSVDDASADGGRSSAQIASYISVIASIGSIILGTRMRVHDSSGDSRRFLRLQKRNNRGMETLAIMYGLPTALLMWAVVSFLVAFSIICFAANSLSDRMLVGGTWIVVGVLIVWCIIAFWEIKQVHVPYMSILSVLVKYWHRLPRNLVKEFQTSRMKAKPPMNSVGQTAMGV</sequence>
<organism evidence="4 5">
    <name type="scientific">Armillaria luteobubalina</name>
    <dbReference type="NCBI Taxonomy" id="153913"/>
    <lineage>
        <taxon>Eukaryota</taxon>
        <taxon>Fungi</taxon>
        <taxon>Dikarya</taxon>
        <taxon>Basidiomycota</taxon>
        <taxon>Agaricomycotina</taxon>
        <taxon>Agaricomycetes</taxon>
        <taxon>Agaricomycetidae</taxon>
        <taxon>Agaricales</taxon>
        <taxon>Marasmiineae</taxon>
        <taxon>Physalacriaceae</taxon>
        <taxon>Armillaria</taxon>
    </lineage>
</organism>
<feature type="region of interest" description="Disordered" evidence="1">
    <location>
        <begin position="135"/>
        <end position="156"/>
    </location>
</feature>
<accession>A0AA39PG14</accession>
<protein>
    <recommendedName>
        <fullName evidence="6">WW domain-containing protein</fullName>
    </recommendedName>
</protein>
<feature type="transmembrane region" description="Helical" evidence="2">
    <location>
        <begin position="681"/>
        <end position="702"/>
    </location>
</feature>
<evidence type="ECO:0000313" key="5">
    <source>
        <dbReference type="Proteomes" id="UP001175228"/>
    </source>
</evidence>
<comment type="caution">
    <text evidence="4">The sequence shown here is derived from an EMBL/GenBank/DDBJ whole genome shotgun (WGS) entry which is preliminary data.</text>
</comment>
<evidence type="ECO:0008006" key="6">
    <source>
        <dbReference type="Google" id="ProtNLM"/>
    </source>
</evidence>
<feature type="region of interest" description="Disordered" evidence="1">
    <location>
        <begin position="183"/>
        <end position="205"/>
    </location>
</feature>
<keyword evidence="2" id="KW-1133">Transmembrane helix</keyword>
<keyword evidence="2" id="KW-0472">Membrane</keyword>
<reference evidence="4" key="1">
    <citation type="submission" date="2023-06" db="EMBL/GenBank/DDBJ databases">
        <authorList>
            <consortium name="Lawrence Berkeley National Laboratory"/>
            <person name="Ahrendt S."/>
            <person name="Sahu N."/>
            <person name="Indic B."/>
            <person name="Wong-Bajracharya J."/>
            <person name="Merenyi Z."/>
            <person name="Ke H.-M."/>
            <person name="Monk M."/>
            <person name="Kocsube S."/>
            <person name="Drula E."/>
            <person name="Lipzen A."/>
            <person name="Balint B."/>
            <person name="Henrissat B."/>
            <person name="Andreopoulos B."/>
            <person name="Martin F.M."/>
            <person name="Harder C.B."/>
            <person name="Rigling D."/>
            <person name="Ford K.L."/>
            <person name="Foster G.D."/>
            <person name="Pangilinan J."/>
            <person name="Papanicolaou A."/>
            <person name="Barry K."/>
            <person name="LaButti K."/>
            <person name="Viragh M."/>
            <person name="Koriabine M."/>
            <person name="Yan M."/>
            <person name="Riley R."/>
            <person name="Champramary S."/>
            <person name="Plett K.L."/>
            <person name="Tsai I.J."/>
            <person name="Slot J."/>
            <person name="Sipos G."/>
            <person name="Plett J."/>
            <person name="Nagy L.G."/>
            <person name="Grigoriev I.V."/>
        </authorList>
    </citation>
    <scope>NUCLEOTIDE SEQUENCE</scope>
    <source>
        <strain evidence="4">HWK02</strain>
    </source>
</reference>
<proteinExistence type="predicted"/>
<feature type="transmembrane region" description="Helical" evidence="2">
    <location>
        <begin position="642"/>
        <end position="675"/>
    </location>
</feature>
<dbReference type="AlphaFoldDB" id="A0AA39PG14"/>
<feature type="signal peptide" evidence="3">
    <location>
        <begin position="1"/>
        <end position="18"/>
    </location>
</feature>
<evidence type="ECO:0000256" key="2">
    <source>
        <dbReference type="SAM" id="Phobius"/>
    </source>
</evidence>
<evidence type="ECO:0000256" key="1">
    <source>
        <dbReference type="SAM" id="MobiDB-lite"/>
    </source>
</evidence>
<name>A0AA39PG14_9AGAR</name>
<gene>
    <name evidence="4" type="ORF">EDD18DRAFT_753512</name>
</gene>
<dbReference type="EMBL" id="JAUEPU010000060">
    <property type="protein sequence ID" value="KAK0483066.1"/>
    <property type="molecule type" value="Genomic_DNA"/>
</dbReference>
<evidence type="ECO:0000256" key="3">
    <source>
        <dbReference type="SAM" id="SignalP"/>
    </source>
</evidence>
<feature type="chain" id="PRO_5041360161" description="WW domain-containing protein" evidence="3">
    <location>
        <begin position="19"/>
        <end position="754"/>
    </location>
</feature>
<feature type="transmembrane region" description="Helical" evidence="2">
    <location>
        <begin position="600"/>
        <end position="621"/>
    </location>
</feature>
<dbReference type="Proteomes" id="UP001175228">
    <property type="component" value="Unassembled WGS sequence"/>
</dbReference>
<keyword evidence="3" id="KW-0732">Signal</keyword>